<reference evidence="3 4" key="1">
    <citation type="journal article" date="2018" name="BMC Genomics">
        <title>Genomic evidence for intraspecific hybridization in a clonal and extremely halotolerant yeast.</title>
        <authorList>
            <person name="Gostincar C."/>
            <person name="Stajich J.E."/>
            <person name="Zupancic J."/>
            <person name="Zalar P."/>
            <person name="Gunde-Cimerman N."/>
        </authorList>
    </citation>
    <scope>NUCLEOTIDE SEQUENCE [LARGE SCALE GENOMIC DNA]</scope>
    <source>
        <strain evidence="3 4">EXF-6656</strain>
    </source>
</reference>
<dbReference type="InterPro" id="IPR036249">
    <property type="entry name" value="Thioredoxin-like_sf"/>
</dbReference>
<dbReference type="Gene3D" id="3.40.30.110">
    <property type="match status" value="2"/>
</dbReference>
<dbReference type="SUPFAM" id="SSF52833">
    <property type="entry name" value="Thioredoxin-like"/>
    <property type="match status" value="1"/>
</dbReference>
<sequence length="712" mass="79897">MAKFGITADITIPRGETRSTLTFFAPPSSGETPYNLAGDWQNHPPEGVPKKNYEEFNQEVEIQDIRGRESDFDINVNGFGTLSGVSSEEKDFNDDEHLKRVYYPEVEKLLLDNVPGAKRIFLFDHTVRRSDPNASRAPVTRAHIDQTTKSATQRVHNHMGGEADELLKDRVRLINVWRPLNGPVVASPLAYADSRSVPNEDIVPVEHRYPDRTGETAGVKFTPRGRWHYWSGMTNDERILLQCYDSKDGARTPHTAFKDPRTQPDWPGRESIEFSTSLFCHAHVRRSLTRPIGLCISLRGRCAGKQTRGTLHLTRADSRATSNSSSAEHARTDHCRWNDYDQFSNVMAEEGEAAPPVVLFGYDASTFTLKVSLALRIKQIPYTFVTVPSMMPRPLLKDTFGLTYRKIPVLAIGKEVYCDTSIIIEALEHFFPESEGYQTLYPTAIDGRDYRPMIRGFASYWTDRPLFRVTTGLIPSSVWRTRFGEDRAELIGHKLDPETLEKKLPENLSRLDMQLSILEPLFANEDTPWIFSASSPSLADISVFYQLSWGSDIAAGRLINNLTGGDTSDTETVGATSVFNAKRYPALFTWFTTFQRYIENLPSTETKDPDFSEVLDQIKQSPSLGKKSLLLPTPRSSHAELDAKTGLKEGTVVTVAPDDTGRADPTIGTLVIMSPEEAVIKPQPLDKAAEVDVRIHFPRLGFTVRPVDKAML</sequence>
<comment type="similarity">
    <text evidence="1">Belongs to the asaB hydroxylase/desaturase family.</text>
</comment>
<dbReference type="Pfam" id="PF13417">
    <property type="entry name" value="GST_N_3"/>
    <property type="match status" value="1"/>
</dbReference>
<dbReference type="CDD" id="cd00570">
    <property type="entry name" value="GST_N_family"/>
    <property type="match status" value="1"/>
</dbReference>
<evidence type="ECO:0000313" key="3">
    <source>
        <dbReference type="EMBL" id="RMX81705.1"/>
    </source>
</evidence>
<dbReference type="OrthoDB" id="202840at2759"/>
<dbReference type="PANTHER" id="PTHR34598">
    <property type="entry name" value="BLL6449 PROTEIN"/>
    <property type="match status" value="1"/>
</dbReference>
<evidence type="ECO:0000259" key="2">
    <source>
        <dbReference type="PROSITE" id="PS50404"/>
    </source>
</evidence>
<protein>
    <recommendedName>
        <fullName evidence="2">GST N-terminal domain-containing protein</fullName>
    </recommendedName>
</protein>
<dbReference type="GO" id="GO:0016491">
    <property type="term" value="F:oxidoreductase activity"/>
    <property type="evidence" value="ECO:0007669"/>
    <property type="project" value="InterPro"/>
</dbReference>
<evidence type="ECO:0000256" key="1">
    <source>
        <dbReference type="ARBA" id="ARBA00023604"/>
    </source>
</evidence>
<dbReference type="InterPro" id="IPR044053">
    <property type="entry name" value="AsaB-like"/>
</dbReference>
<dbReference type="EMBL" id="QWIJ01000493">
    <property type="protein sequence ID" value="RMX81705.1"/>
    <property type="molecule type" value="Genomic_DNA"/>
</dbReference>
<dbReference type="InterPro" id="IPR004045">
    <property type="entry name" value="Glutathione_S-Trfase_N"/>
</dbReference>
<dbReference type="Gene3D" id="1.20.1050.10">
    <property type="match status" value="1"/>
</dbReference>
<organism evidence="3 4">
    <name type="scientific">Hortaea werneckii</name>
    <name type="common">Black yeast</name>
    <name type="synonym">Cladosporium werneckii</name>
    <dbReference type="NCBI Taxonomy" id="91943"/>
    <lineage>
        <taxon>Eukaryota</taxon>
        <taxon>Fungi</taxon>
        <taxon>Dikarya</taxon>
        <taxon>Ascomycota</taxon>
        <taxon>Pezizomycotina</taxon>
        <taxon>Dothideomycetes</taxon>
        <taxon>Dothideomycetidae</taxon>
        <taxon>Mycosphaerellales</taxon>
        <taxon>Teratosphaeriaceae</taxon>
        <taxon>Hortaea</taxon>
    </lineage>
</organism>
<dbReference type="Proteomes" id="UP000281245">
    <property type="component" value="Unassembled WGS sequence"/>
</dbReference>
<dbReference type="PANTHER" id="PTHR34598:SF1">
    <property type="entry name" value="PUTATIVE (AFU_ORTHOLOGUE AFUA_3G13140)-RELATED"/>
    <property type="match status" value="1"/>
</dbReference>
<name>A0A3M6WSV2_HORWE</name>
<feature type="domain" description="GST N-terminal" evidence="2">
    <location>
        <begin position="355"/>
        <end position="435"/>
    </location>
</feature>
<dbReference type="PROSITE" id="PS50404">
    <property type="entry name" value="GST_NTER"/>
    <property type="match status" value="1"/>
</dbReference>
<comment type="caution">
    <text evidence="3">The sequence shown here is derived from an EMBL/GenBank/DDBJ whole genome shotgun (WGS) entry which is preliminary data.</text>
</comment>
<dbReference type="InterPro" id="IPR058268">
    <property type="entry name" value="DUF7962"/>
</dbReference>
<dbReference type="Pfam" id="PF25907">
    <property type="entry name" value="DUF7962"/>
    <property type="match status" value="1"/>
</dbReference>
<accession>A0A3M6WSV2</accession>
<gene>
    <name evidence="3" type="ORF">D0869_06615</name>
</gene>
<evidence type="ECO:0000313" key="4">
    <source>
        <dbReference type="Proteomes" id="UP000281245"/>
    </source>
</evidence>
<dbReference type="AlphaFoldDB" id="A0A3M6WSV2"/>
<dbReference type="NCBIfam" id="NF041278">
    <property type="entry name" value="CmcJ_NvfI_EfuI"/>
    <property type="match status" value="1"/>
</dbReference>
<proteinExistence type="inferred from homology"/>